<dbReference type="PROSITE" id="PS00211">
    <property type="entry name" value="ABC_TRANSPORTER_1"/>
    <property type="match status" value="1"/>
</dbReference>
<dbReference type="CDD" id="cd03255">
    <property type="entry name" value="ABC_MJ0796_LolCDE_FtsE"/>
    <property type="match status" value="1"/>
</dbReference>
<dbReference type="PANTHER" id="PTHR24220">
    <property type="entry name" value="IMPORT ATP-BINDING PROTEIN"/>
    <property type="match status" value="1"/>
</dbReference>
<feature type="domain" description="ABC transporter" evidence="4">
    <location>
        <begin position="16"/>
        <end position="239"/>
    </location>
</feature>
<reference evidence="5 6" key="1">
    <citation type="submission" date="2021-03" db="EMBL/GenBank/DDBJ databases">
        <title>Paenibacillus artemisicola MWE-103 whole genome sequence.</title>
        <authorList>
            <person name="Ham Y.J."/>
        </authorList>
    </citation>
    <scope>NUCLEOTIDE SEQUENCE [LARGE SCALE GENOMIC DNA]</scope>
    <source>
        <strain evidence="5 6">MWE-103</strain>
    </source>
</reference>
<dbReference type="Gene3D" id="3.40.50.300">
    <property type="entry name" value="P-loop containing nucleotide triphosphate hydrolases"/>
    <property type="match status" value="1"/>
</dbReference>
<proteinExistence type="predicted"/>
<keyword evidence="3 5" id="KW-0067">ATP-binding</keyword>
<dbReference type="PROSITE" id="PS50893">
    <property type="entry name" value="ABC_TRANSPORTER_2"/>
    <property type="match status" value="1"/>
</dbReference>
<dbReference type="SMART" id="SM00382">
    <property type="entry name" value="AAA"/>
    <property type="match status" value="1"/>
</dbReference>
<evidence type="ECO:0000313" key="6">
    <source>
        <dbReference type="Proteomes" id="UP000670947"/>
    </source>
</evidence>
<dbReference type="InterPro" id="IPR017871">
    <property type="entry name" value="ABC_transporter-like_CS"/>
</dbReference>
<sequence length="239" mass="26049">MVTNVAAESPISQPLLKAVNVKKVFGRGDNAVTAVKNIDLAITPGSMIALKGRSGSGKTTLLNLLAALDQPTEGQVYYDGRIISELPEKQRSTWRRTHLGLVFQAFGLIPLMSAYENVEFGLRIAGSDPSLHKERAEQALDWVGMKSRMKHRPPELSGGEQQRVAIARAIAHRPALLLADEPTAELDSRMGLQVIKVFRDLVEDLGMTIVMTTHDPGIMEIVDHVIALEDGEIVAEPNA</sequence>
<dbReference type="EMBL" id="JAGGDJ010000051">
    <property type="protein sequence ID" value="MBO7748264.1"/>
    <property type="molecule type" value="Genomic_DNA"/>
</dbReference>
<protein>
    <submittedName>
        <fullName evidence="5">ABC transporter ATP-binding protein</fullName>
    </submittedName>
</protein>
<keyword evidence="6" id="KW-1185">Reference proteome</keyword>
<evidence type="ECO:0000256" key="1">
    <source>
        <dbReference type="ARBA" id="ARBA00022448"/>
    </source>
</evidence>
<accession>A0ABS3WIV7</accession>
<dbReference type="SUPFAM" id="SSF52540">
    <property type="entry name" value="P-loop containing nucleoside triphosphate hydrolases"/>
    <property type="match status" value="1"/>
</dbReference>
<evidence type="ECO:0000256" key="2">
    <source>
        <dbReference type="ARBA" id="ARBA00022741"/>
    </source>
</evidence>
<evidence type="ECO:0000256" key="3">
    <source>
        <dbReference type="ARBA" id="ARBA00022840"/>
    </source>
</evidence>
<gene>
    <name evidence="5" type="ORF">I8J29_29180</name>
</gene>
<dbReference type="Pfam" id="PF00005">
    <property type="entry name" value="ABC_tran"/>
    <property type="match status" value="1"/>
</dbReference>
<evidence type="ECO:0000259" key="4">
    <source>
        <dbReference type="PROSITE" id="PS50893"/>
    </source>
</evidence>
<organism evidence="5 6">
    <name type="scientific">Paenibacillus artemisiicola</name>
    <dbReference type="NCBI Taxonomy" id="1172618"/>
    <lineage>
        <taxon>Bacteria</taxon>
        <taxon>Bacillati</taxon>
        <taxon>Bacillota</taxon>
        <taxon>Bacilli</taxon>
        <taxon>Bacillales</taxon>
        <taxon>Paenibacillaceae</taxon>
        <taxon>Paenibacillus</taxon>
    </lineage>
</organism>
<dbReference type="InterPro" id="IPR017911">
    <property type="entry name" value="MacB-like_ATP-bd"/>
</dbReference>
<name>A0ABS3WIV7_9BACL</name>
<dbReference type="InterPro" id="IPR027417">
    <property type="entry name" value="P-loop_NTPase"/>
</dbReference>
<dbReference type="GO" id="GO:0005524">
    <property type="term" value="F:ATP binding"/>
    <property type="evidence" value="ECO:0007669"/>
    <property type="project" value="UniProtKB-KW"/>
</dbReference>
<keyword evidence="1" id="KW-0813">Transport</keyword>
<dbReference type="InterPro" id="IPR003593">
    <property type="entry name" value="AAA+_ATPase"/>
</dbReference>
<keyword evidence="2" id="KW-0547">Nucleotide-binding</keyword>
<evidence type="ECO:0000313" key="5">
    <source>
        <dbReference type="EMBL" id="MBO7748264.1"/>
    </source>
</evidence>
<dbReference type="InterPro" id="IPR003439">
    <property type="entry name" value="ABC_transporter-like_ATP-bd"/>
</dbReference>
<dbReference type="InterPro" id="IPR015854">
    <property type="entry name" value="ABC_transpr_LolD-like"/>
</dbReference>
<comment type="caution">
    <text evidence="5">The sequence shown here is derived from an EMBL/GenBank/DDBJ whole genome shotgun (WGS) entry which is preliminary data.</text>
</comment>
<dbReference type="Proteomes" id="UP000670947">
    <property type="component" value="Unassembled WGS sequence"/>
</dbReference>